<dbReference type="PANTHER" id="PTHR43591">
    <property type="entry name" value="METHYLTRANSFERASE"/>
    <property type="match status" value="1"/>
</dbReference>
<organism evidence="1 2">
    <name type="scientific">Teratosphaeria nubilosa</name>
    <dbReference type="NCBI Taxonomy" id="161662"/>
    <lineage>
        <taxon>Eukaryota</taxon>
        <taxon>Fungi</taxon>
        <taxon>Dikarya</taxon>
        <taxon>Ascomycota</taxon>
        <taxon>Pezizomycotina</taxon>
        <taxon>Dothideomycetes</taxon>
        <taxon>Dothideomycetidae</taxon>
        <taxon>Mycosphaerellales</taxon>
        <taxon>Teratosphaeriaceae</taxon>
        <taxon>Teratosphaeria</taxon>
    </lineage>
</organism>
<dbReference type="Proteomes" id="UP000799436">
    <property type="component" value="Unassembled WGS sequence"/>
</dbReference>
<dbReference type="SUPFAM" id="SSF53335">
    <property type="entry name" value="S-adenosyl-L-methionine-dependent methyltransferases"/>
    <property type="match status" value="1"/>
</dbReference>
<dbReference type="OrthoDB" id="10017101at2759"/>
<evidence type="ECO:0000313" key="2">
    <source>
        <dbReference type="Proteomes" id="UP000799436"/>
    </source>
</evidence>
<dbReference type="AlphaFoldDB" id="A0A6G1L5J9"/>
<proteinExistence type="predicted"/>
<reference evidence="1" key="1">
    <citation type="journal article" date="2020" name="Stud. Mycol.">
        <title>101 Dothideomycetes genomes: a test case for predicting lifestyles and emergence of pathogens.</title>
        <authorList>
            <person name="Haridas S."/>
            <person name="Albert R."/>
            <person name="Binder M."/>
            <person name="Bloem J."/>
            <person name="Labutti K."/>
            <person name="Salamov A."/>
            <person name="Andreopoulos B."/>
            <person name="Baker S."/>
            <person name="Barry K."/>
            <person name="Bills G."/>
            <person name="Bluhm B."/>
            <person name="Cannon C."/>
            <person name="Castanera R."/>
            <person name="Culley D."/>
            <person name="Daum C."/>
            <person name="Ezra D."/>
            <person name="Gonzalez J."/>
            <person name="Henrissat B."/>
            <person name="Kuo A."/>
            <person name="Liang C."/>
            <person name="Lipzen A."/>
            <person name="Lutzoni F."/>
            <person name="Magnuson J."/>
            <person name="Mondo S."/>
            <person name="Nolan M."/>
            <person name="Ohm R."/>
            <person name="Pangilinan J."/>
            <person name="Park H.-J."/>
            <person name="Ramirez L."/>
            <person name="Alfaro M."/>
            <person name="Sun H."/>
            <person name="Tritt A."/>
            <person name="Yoshinaga Y."/>
            <person name="Zwiers L.-H."/>
            <person name="Turgeon B."/>
            <person name="Goodwin S."/>
            <person name="Spatafora J."/>
            <person name="Crous P."/>
            <person name="Grigoriev I."/>
        </authorList>
    </citation>
    <scope>NUCLEOTIDE SEQUENCE</scope>
    <source>
        <strain evidence="1">CBS 116005</strain>
    </source>
</reference>
<dbReference type="GO" id="GO:0032259">
    <property type="term" value="P:methylation"/>
    <property type="evidence" value="ECO:0007669"/>
    <property type="project" value="UniProtKB-KW"/>
</dbReference>
<sequence length="315" mass="35683">MATSTQTMNDEYIAHTPTYHTDKRAQYILPNSAIEQNRLEVQARHLSNIMGGELVHAPLDPSSIQRALDIGCGTGIVTNYLARQYPSAQAIGLDLSPVPNRHDREGNVRFLQGNILTQQPSEWKSSAATPETLPNEAAFDLTFSRLLLAGISDWPLYIQNCFKLLRPGGWTEIQDIDWAYYRLAEYSASGKEEEIPDTNGWFFQKLKPVLTAKGIDFNSGSKAAGWMRDAGFQDIQVHTYRWPFGGSWESNPAYKAFGEYNASDMPALFHHLISRTMEGVASEEEIERIRSDMRKDMRDEPGRVWKYYVTVGRKP</sequence>
<protein>
    <submittedName>
        <fullName evidence="1">S-adenosyl-L-methionine-dependent methyltransferase</fullName>
    </submittedName>
</protein>
<dbReference type="CDD" id="cd02440">
    <property type="entry name" value="AdoMet_MTases"/>
    <property type="match status" value="1"/>
</dbReference>
<dbReference type="Gene3D" id="3.40.50.150">
    <property type="entry name" value="Vaccinia Virus protein VP39"/>
    <property type="match status" value="1"/>
</dbReference>
<accession>A0A6G1L5J9</accession>
<keyword evidence="2" id="KW-1185">Reference proteome</keyword>
<keyword evidence="1" id="KW-0808">Transferase</keyword>
<dbReference type="GO" id="GO:0008168">
    <property type="term" value="F:methyltransferase activity"/>
    <property type="evidence" value="ECO:0007669"/>
    <property type="project" value="UniProtKB-KW"/>
</dbReference>
<dbReference type="Pfam" id="PF13489">
    <property type="entry name" value="Methyltransf_23"/>
    <property type="match status" value="1"/>
</dbReference>
<name>A0A6G1L5J9_9PEZI</name>
<dbReference type="EMBL" id="ML995851">
    <property type="protein sequence ID" value="KAF2767849.1"/>
    <property type="molecule type" value="Genomic_DNA"/>
</dbReference>
<evidence type="ECO:0000313" key="1">
    <source>
        <dbReference type="EMBL" id="KAF2767849.1"/>
    </source>
</evidence>
<gene>
    <name evidence="1" type="ORF">EJ03DRAFT_295896</name>
</gene>
<keyword evidence="1" id="KW-0489">Methyltransferase</keyword>
<dbReference type="PANTHER" id="PTHR43591:SF24">
    <property type="entry name" value="2-METHOXY-6-POLYPRENYL-1,4-BENZOQUINOL METHYLASE, MITOCHONDRIAL"/>
    <property type="match status" value="1"/>
</dbReference>
<dbReference type="InterPro" id="IPR029063">
    <property type="entry name" value="SAM-dependent_MTases_sf"/>
</dbReference>